<keyword evidence="5" id="KW-0732">Signal</keyword>
<dbReference type="Proteomes" id="UP001180020">
    <property type="component" value="Unassembled WGS sequence"/>
</dbReference>
<dbReference type="Gene3D" id="1.10.510.10">
    <property type="entry name" value="Transferase(Phosphotransferase) domain 1"/>
    <property type="match status" value="1"/>
</dbReference>
<dbReference type="PANTHER" id="PTHR48006:SF92">
    <property type="entry name" value="LRR RECEPTOR-LIKE SERINE_THREONINE-PROTEIN KINASE GSO1"/>
    <property type="match status" value="1"/>
</dbReference>
<organism evidence="15 16">
    <name type="scientific">Acorus calamus</name>
    <name type="common">Sweet flag</name>
    <dbReference type="NCBI Taxonomy" id="4465"/>
    <lineage>
        <taxon>Eukaryota</taxon>
        <taxon>Viridiplantae</taxon>
        <taxon>Streptophyta</taxon>
        <taxon>Embryophyta</taxon>
        <taxon>Tracheophyta</taxon>
        <taxon>Spermatophyta</taxon>
        <taxon>Magnoliopsida</taxon>
        <taxon>Liliopsida</taxon>
        <taxon>Acoraceae</taxon>
        <taxon>Acorus</taxon>
    </lineage>
</organism>
<evidence type="ECO:0000256" key="4">
    <source>
        <dbReference type="ARBA" id="ARBA00022692"/>
    </source>
</evidence>
<evidence type="ECO:0000256" key="9">
    <source>
        <dbReference type="ARBA" id="ARBA00022989"/>
    </source>
</evidence>
<keyword evidence="10" id="KW-0472">Membrane</keyword>
<dbReference type="InterPro" id="IPR000719">
    <property type="entry name" value="Prot_kinase_dom"/>
</dbReference>
<evidence type="ECO:0000256" key="12">
    <source>
        <dbReference type="ARBA" id="ARBA00023180"/>
    </source>
</evidence>
<dbReference type="PANTHER" id="PTHR48006">
    <property type="entry name" value="LEUCINE-RICH REPEAT-CONTAINING PROTEIN DDB_G0281931-RELATED"/>
    <property type="match status" value="1"/>
</dbReference>
<evidence type="ECO:0000256" key="10">
    <source>
        <dbReference type="ARBA" id="ARBA00023136"/>
    </source>
</evidence>
<keyword evidence="9" id="KW-1133">Transmembrane helix</keyword>
<dbReference type="PROSITE" id="PS50011">
    <property type="entry name" value="PROTEIN_KINASE_DOM"/>
    <property type="match status" value="1"/>
</dbReference>
<dbReference type="SMART" id="SM00220">
    <property type="entry name" value="S_TKc"/>
    <property type="match status" value="1"/>
</dbReference>
<dbReference type="AlphaFoldDB" id="A0AAV9CHX8"/>
<dbReference type="PROSITE" id="PS00108">
    <property type="entry name" value="PROTEIN_KINASE_ST"/>
    <property type="match status" value="1"/>
</dbReference>
<keyword evidence="4" id="KW-0812">Transmembrane</keyword>
<sequence length="235" mass="26491">MSNGNLYQCLHKKIKGKMPVLDWNKRYKIALRAAQGIAYLHHDFSPPIVHRDIKSSNILLDDDYEAKIADFGIAKVMEAISDGSDSTCLAGTHGYIAPELAYSTKVTKKSDVYSFGVVLLELVTGRGPIEPDYGNGKDIVYWPKPHIGRVTESDHNRQDQVAARMHLKRVNPKESEEEPYKDRKREEQSPRFYLGEGQDGWSESILRGLISPSNIHTADPSSDRRDVFTSFNVTV</sequence>
<feature type="compositionally biased region" description="Basic and acidic residues" evidence="13">
    <location>
        <begin position="171"/>
        <end position="189"/>
    </location>
</feature>
<dbReference type="EMBL" id="JAUJYO010000019">
    <property type="protein sequence ID" value="KAK1287843.1"/>
    <property type="molecule type" value="Genomic_DNA"/>
</dbReference>
<feature type="region of interest" description="Disordered" evidence="13">
    <location>
        <begin position="169"/>
        <end position="198"/>
    </location>
</feature>
<feature type="domain" description="Protein kinase" evidence="14">
    <location>
        <begin position="1"/>
        <end position="181"/>
    </location>
</feature>
<evidence type="ECO:0000256" key="6">
    <source>
        <dbReference type="ARBA" id="ARBA00022737"/>
    </source>
</evidence>
<keyword evidence="2" id="KW-0433">Leucine-rich repeat</keyword>
<dbReference type="GO" id="GO:0005524">
    <property type="term" value="F:ATP binding"/>
    <property type="evidence" value="ECO:0007669"/>
    <property type="project" value="UniProtKB-KW"/>
</dbReference>
<comment type="caution">
    <text evidence="15">The sequence shown here is derived from an EMBL/GenBank/DDBJ whole genome shotgun (WGS) entry which is preliminary data.</text>
</comment>
<feature type="region of interest" description="Disordered" evidence="13">
    <location>
        <begin position="212"/>
        <end position="235"/>
    </location>
</feature>
<evidence type="ECO:0000256" key="11">
    <source>
        <dbReference type="ARBA" id="ARBA00023170"/>
    </source>
</evidence>
<keyword evidence="8" id="KW-0067">ATP-binding</keyword>
<keyword evidence="12" id="KW-0325">Glycoprotein</keyword>
<gene>
    <name evidence="15" type="primary">BAM1</name>
    <name evidence="15" type="ORF">QJS10_CPB19g00179</name>
</gene>
<keyword evidence="15" id="KW-0418">Kinase</keyword>
<keyword evidence="11 15" id="KW-0675">Receptor</keyword>
<dbReference type="InterPro" id="IPR011009">
    <property type="entry name" value="Kinase-like_dom_sf"/>
</dbReference>
<evidence type="ECO:0000256" key="8">
    <source>
        <dbReference type="ARBA" id="ARBA00022840"/>
    </source>
</evidence>
<dbReference type="InterPro" id="IPR008271">
    <property type="entry name" value="Ser/Thr_kinase_AS"/>
</dbReference>
<dbReference type="GO" id="GO:0016020">
    <property type="term" value="C:membrane"/>
    <property type="evidence" value="ECO:0007669"/>
    <property type="project" value="UniProtKB-SubCell"/>
</dbReference>
<evidence type="ECO:0000313" key="16">
    <source>
        <dbReference type="Proteomes" id="UP001180020"/>
    </source>
</evidence>
<evidence type="ECO:0000256" key="2">
    <source>
        <dbReference type="ARBA" id="ARBA00022614"/>
    </source>
</evidence>
<comment type="subcellular location">
    <subcellularLocation>
        <location evidence="1">Membrane</location>
        <topology evidence="1">Single-pass type I membrane protein</topology>
    </subcellularLocation>
</comment>
<reference evidence="15" key="1">
    <citation type="journal article" date="2023" name="Nat. Commun.">
        <title>Diploid and tetraploid genomes of Acorus and the evolution of monocots.</title>
        <authorList>
            <person name="Ma L."/>
            <person name="Liu K.W."/>
            <person name="Li Z."/>
            <person name="Hsiao Y.Y."/>
            <person name="Qi Y."/>
            <person name="Fu T."/>
            <person name="Tang G.D."/>
            <person name="Zhang D."/>
            <person name="Sun W.H."/>
            <person name="Liu D.K."/>
            <person name="Li Y."/>
            <person name="Chen G.Z."/>
            <person name="Liu X.D."/>
            <person name="Liao X.Y."/>
            <person name="Jiang Y.T."/>
            <person name="Yu X."/>
            <person name="Hao Y."/>
            <person name="Huang J."/>
            <person name="Zhao X.W."/>
            <person name="Ke S."/>
            <person name="Chen Y.Y."/>
            <person name="Wu W.L."/>
            <person name="Hsu J.L."/>
            <person name="Lin Y.F."/>
            <person name="Huang M.D."/>
            <person name="Li C.Y."/>
            <person name="Huang L."/>
            <person name="Wang Z.W."/>
            <person name="Zhao X."/>
            <person name="Zhong W.Y."/>
            <person name="Peng D.H."/>
            <person name="Ahmad S."/>
            <person name="Lan S."/>
            <person name="Zhang J.S."/>
            <person name="Tsai W.C."/>
            <person name="Van de Peer Y."/>
            <person name="Liu Z.J."/>
        </authorList>
    </citation>
    <scope>NUCLEOTIDE SEQUENCE</scope>
    <source>
        <strain evidence="15">CP</strain>
    </source>
</reference>
<evidence type="ECO:0000313" key="15">
    <source>
        <dbReference type="EMBL" id="KAK1287843.1"/>
    </source>
</evidence>
<evidence type="ECO:0000256" key="1">
    <source>
        <dbReference type="ARBA" id="ARBA00004479"/>
    </source>
</evidence>
<evidence type="ECO:0000256" key="13">
    <source>
        <dbReference type="SAM" id="MobiDB-lite"/>
    </source>
</evidence>
<evidence type="ECO:0000256" key="3">
    <source>
        <dbReference type="ARBA" id="ARBA00022679"/>
    </source>
</evidence>
<keyword evidence="6" id="KW-0677">Repeat</keyword>
<dbReference type="GO" id="GO:0004672">
    <property type="term" value="F:protein kinase activity"/>
    <property type="evidence" value="ECO:0007669"/>
    <property type="project" value="InterPro"/>
</dbReference>
<keyword evidence="7" id="KW-0547">Nucleotide-binding</keyword>
<evidence type="ECO:0000259" key="14">
    <source>
        <dbReference type="PROSITE" id="PS50011"/>
    </source>
</evidence>
<reference evidence="15" key="2">
    <citation type="submission" date="2023-06" db="EMBL/GenBank/DDBJ databases">
        <authorList>
            <person name="Ma L."/>
            <person name="Liu K.-W."/>
            <person name="Li Z."/>
            <person name="Hsiao Y.-Y."/>
            <person name="Qi Y."/>
            <person name="Fu T."/>
            <person name="Tang G."/>
            <person name="Zhang D."/>
            <person name="Sun W.-H."/>
            <person name="Liu D.-K."/>
            <person name="Li Y."/>
            <person name="Chen G.-Z."/>
            <person name="Liu X.-D."/>
            <person name="Liao X.-Y."/>
            <person name="Jiang Y.-T."/>
            <person name="Yu X."/>
            <person name="Hao Y."/>
            <person name="Huang J."/>
            <person name="Zhao X.-W."/>
            <person name="Ke S."/>
            <person name="Chen Y.-Y."/>
            <person name="Wu W.-L."/>
            <person name="Hsu J.-L."/>
            <person name="Lin Y.-F."/>
            <person name="Huang M.-D."/>
            <person name="Li C.-Y."/>
            <person name="Huang L."/>
            <person name="Wang Z.-W."/>
            <person name="Zhao X."/>
            <person name="Zhong W.-Y."/>
            <person name="Peng D.-H."/>
            <person name="Ahmad S."/>
            <person name="Lan S."/>
            <person name="Zhang J.-S."/>
            <person name="Tsai W.-C."/>
            <person name="Van De Peer Y."/>
            <person name="Liu Z.-J."/>
        </authorList>
    </citation>
    <scope>NUCLEOTIDE SEQUENCE</scope>
    <source>
        <strain evidence="15">CP</strain>
        <tissue evidence="15">Leaves</tissue>
    </source>
</reference>
<evidence type="ECO:0000256" key="5">
    <source>
        <dbReference type="ARBA" id="ARBA00022729"/>
    </source>
</evidence>
<dbReference type="Pfam" id="PF00069">
    <property type="entry name" value="Pkinase"/>
    <property type="match status" value="1"/>
</dbReference>
<proteinExistence type="predicted"/>
<accession>A0AAV9CHX8</accession>
<dbReference type="InterPro" id="IPR051824">
    <property type="entry name" value="LRR_Rcpt-Like_S/T_Kinase"/>
</dbReference>
<evidence type="ECO:0000256" key="7">
    <source>
        <dbReference type="ARBA" id="ARBA00022741"/>
    </source>
</evidence>
<protein>
    <submittedName>
        <fullName evidence="15">Leucine-rich repeat receptor-like serine/threonine-protein kinase BAM1</fullName>
    </submittedName>
</protein>
<name>A0AAV9CHX8_ACOCL</name>
<keyword evidence="3" id="KW-0808">Transferase</keyword>
<dbReference type="FunFam" id="1.10.510.10:FF:000388">
    <property type="entry name" value="Leucine-rich repeat receptor-like tyrosine-protein kinase PXC3"/>
    <property type="match status" value="1"/>
</dbReference>
<dbReference type="SUPFAM" id="SSF56112">
    <property type="entry name" value="Protein kinase-like (PK-like)"/>
    <property type="match status" value="1"/>
</dbReference>
<keyword evidence="16" id="KW-1185">Reference proteome</keyword>